<keyword evidence="2" id="KW-1185">Reference proteome</keyword>
<dbReference type="AlphaFoldDB" id="A0A8S9T636"/>
<dbReference type="Proteomes" id="UP000029738">
    <property type="component" value="Unassembled WGS sequence"/>
</dbReference>
<comment type="caution">
    <text evidence="1">The sequence shown here is derived from an EMBL/GenBank/DDBJ whole genome shotgun (WGS) entry which is preliminary data.</text>
</comment>
<dbReference type="RefSeq" id="WP_137986318.1">
    <property type="nucleotide sequence ID" value="NZ_JHEG04000001.1"/>
</dbReference>
<evidence type="ECO:0000313" key="1">
    <source>
        <dbReference type="EMBL" id="KAF3887154.1"/>
    </source>
</evidence>
<organism evidence="1 2">
    <name type="scientific">Tolypothrix bouteillei VB521301</name>
    <dbReference type="NCBI Taxonomy" id="1479485"/>
    <lineage>
        <taxon>Bacteria</taxon>
        <taxon>Bacillati</taxon>
        <taxon>Cyanobacteriota</taxon>
        <taxon>Cyanophyceae</taxon>
        <taxon>Nostocales</taxon>
        <taxon>Tolypothrichaceae</taxon>
        <taxon>Tolypothrix</taxon>
    </lineage>
</organism>
<protein>
    <submittedName>
        <fullName evidence="1">Uncharacterized protein</fullName>
    </submittedName>
</protein>
<gene>
    <name evidence="1" type="ORF">DA73_0400017910</name>
</gene>
<evidence type="ECO:0000313" key="2">
    <source>
        <dbReference type="Proteomes" id="UP000029738"/>
    </source>
</evidence>
<proteinExistence type="predicted"/>
<reference evidence="1" key="1">
    <citation type="journal article" date="2015" name="Genome Announc.">
        <title>Draft Genome Sequence of Tolypothrix boutellei Strain VB521301.</title>
        <authorList>
            <person name="Chandrababunaidu M.M."/>
            <person name="Singh D."/>
            <person name="Sen D."/>
            <person name="Bhan S."/>
            <person name="Das S."/>
            <person name="Gupta A."/>
            <person name="Adhikary S.P."/>
            <person name="Tripathy S."/>
        </authorList>
    </citation>
    <scope>NUCLEOTIDE SEQUENCE</scope>
    <source>
        <strain evidence="1">VB521301</strain>
    </source>
</reference>
<dbReference type="EMBL" id="JHEG04000001">
    <property type="protein sequence ID" value="KAF3887154.1"/>
    <property type="molecule type" value="Genomic_DNA"/>
</dbReference>
<name>A0A8S9T636_9CYAN</name>
<reference evidence="1" key="2">
    <citation type="submission" date="2019-11" db="EMBL/GenBank/DDBJ databases">
        <title>Improved Assembly of Tolypothrix boutellei genome.</title>
        <authorList>
            <person name="Sarangi A.N."/>
            <person name="Mukherjee M."/>
            <person name="Ghosh S."/>
            <person name="Singh D."/>
            <person name="Das A."/>
            <person name="Kant S."/>
            <person name="Prusty A."/>
            <person name="Tripathy S."/>
        </authorList>
    </citation>
    <scope>NUCLEOTIDE SEQUENCE</scope>
    <source>
        <strain evidence="1">VB521301</strain>
    </source>
</reference>
<accession>A0A8S9T636</accession>
<sequence>MLIAINKPPLPCACMVAMEEGVNGQYCSVKEIIAGDKQGMQGRKKRQNPTSIGLTVRSVLSRNLLIIMRHVANGGMILLLKYCLASRSQAASGNDLKDLPIVRQQHP</sequence>